<evidence type="ECO:0000256" key="1">
    <source>
        <dbReference type="SAM" id="MobiDB-lite"/>
    </source>
</evidence>
<dbReference type="Proteomes" id="UP000220340">
    <property type="component" value="Unassembled WGS sequence"/>
</dbReference>
<accession>A0A1T3WMA7</accession>
<organism evidence="2 4">
    <name type="scientific">Mycolicibacterium diernhoferi</name>
    <dbReference type="NCBI Taxonomy" id="1801"/>
    <lineage>
        <taxon>Bacteria</taxon>
        <taxon>Bacillati</taxon>
        <taxon>Actinomycetota</taxon>
        <taxon>Actinomycetes</taxon>
        <taxon>Mycobacteriales</taxon>
        <taxon>Mycobacteriaceae</taxon>
        <taxon>Mycolicibacterium</taxon>
    </lineage>
</organism>
<dbReference type="Proteomes" id="UP000191039">
    <property type="component" value="Unassembled WGS sequence"/>
</dbReference>
<evidence type="ECO:0000313" key="3">
    <source>
        <dbReference type="EMBL" id="PEG52092.1"/>
    </source>
</evidence>
<feature type="region of interest" description="Disordered" evidence="1">
    <location>
        <begin position="15"/>
        <end position="52"/>
    </location>
</feature>
<comment type="caution">
    <text evidence="2">The sequence shown here is derived from an EMBL/GenBank/DDBJ whole genome shotgun (WGS) entry which is preliminary data.</text>
</comment>
<evidence type="ECO:0000313" key="2">
    <source>
        <dbReference type="EMBL" id="OPE55548.1"/>
    </source>
</evidence>
<proteinExistence type="predicted"/>
<reference evidence="2 4" key="1">
    <citation type="submission" date="2016-09" db="EMBL/GenBank/DDBJ databases">
        <title>genome sequences of unsequenced Mycobacteria.</title>
        <authorList>
            <person name="Greninger A.L."/>
            <person name="Jerome K.R."/>
            <person name="Mcnair B."/>
            <person name="Wallis C."/>
            <person name="Fang F."/>
        </authorList>
    </citation>
    <scope>NUCLEOTIDE SEQUENCE [LARGE SCALE GENOMIC DNA]</scope>
    <source>
        <strain evidence="2 4">BM1</strain>
    </source>
</reference>
<feature type="compositionally biased region" description="Basic and acidic residues" evidence="1">
    <location>
        <begin position="36"/>
        <end position="52"/>
    </location>
</feature>
<dbReference type="EMBL" id="PDCR01000037">
    <property type="protein sequence ID" value="PEG52092.1"/>
    <property type="molecule type" value="Genomic_DNA"/>
</dbReference>
<keyword evidence="5" id="KW-1185">Reference proteome</keyword>
<evidence type="ECO:0000313" key="4">
    <source>
        <dbReference type="Proteomes" id="UP000191039"/>
    </source>
</evidence>
<dbReference type="EMBL" id="MIJD01000027">
    <property type="protein sequence ID" value="OPE55548.1"/>
    <property type="molecule type" value="Genomic_DNA"/>
</dbReference>
<protein>
    <submittedName>
        <fullName evidence="2">Uncharacterized protein</fullName>
    </submittedName>
</protein>
<name>A0A1T3WMA7_9MYCO</name>
<sequence length="102" mass="11781">MRQCLVCGRKFAAPTTRGRPPETCSPEHAAVRKTVQRTESRDRAIERGISDDHDLHGTSTGYTYYGCRCNRCRRWAREYKQAQRKAQKAVATFLSYSILLRE</sequence>
<evidence type="ECO:0000313" key="5">
    <source>
        <dbReference type="Proteomes" id="UP000220340"/>
    </source>
</evidence>
<gene>
    <name evidence="2" type="ORF">BV510_04465</name>
    <name evidence="3" type="ORF">CRI78_23425</name>
</gene>
<dbReference type="AlphaFoldDB" id="A0A1T3WMA7"/>
<reference evidence="3 5" key="2">
    <citation type="submission" date="2017-10" db="EMBL/GenBank/DDBJ databases">
        <title>The new phylogeny of genus Mycobacterium.</title>
        <authorList>
            <person name="Tortoli E."/>
            <person name="Trovato A."/>
            <person name="Cirillo D.M."/>
        </authorList>
    </citation>
    <scope>NUCLEOTIDE SEQUENCE [LARGE SCALE GENOMIC DNA]</scope>
    <source>
        <strain evidence="3 5">IP141170001</strain>
    </source>
</reference>